<evidence type="ECO:0000256" key="1">
    <source>
        <dbReference type="ARBA" id="ARBA00022723"/>
    </source>
</evidence>
<dbReference type="PROSITE" id="PS00028">
    <property type="entry name" value="ZINC_FINGER_C2H2_1"/>
    <property type="match status" value="11"/>
</dbReference>
<dbReference type="InterPro" id="IPR036236">
    <property type="entry name" value="Znf_C2H2_sf"/>
</dbReference>
<feature type="domain" description="C2H2-type" evidence="7">
    <location>
        <begin position="597"/>
        <end position="625"/>
    </location>
</feature>
<dbReference type="Proteomes" id="UP000198287">
    <property type="component" value="Unassembled WGS sequence"/>
</dbReference>
<dbReference type="PANTHER" id="PTHR24379:SF121">
    <property type="entry name" value="C2H2-TYPE DOMAIN-CONTAINING PROTEIN"/>
    <property type="match status" value="1"/>
</dbReference>
<dbReference type="InterPro" id="IPR013087">
    <property type="entry name" value="Znf_C2H2_type"/>
</dbReference>
<proteinExistence type="predicted"/>
<evidence type="ECO:0000256" key="5">
    <source>
        <dbReference type="PROSITE-ProRule" id="PRU00042"/>
    </source>
</evidence>
<keyword evidence="2" id="KW-0677">Repeat</keyword>
<dbReference type="Pfam" id="PF00096">
    <property type="entry name" value="zf-C2H2"/>
    <property type="match status" value="3"/>
</dbReference>
<feature type="domain" description="C2H2-type" evidence="7">
    <location>
        <begin position="686"/>
        <end position="714"/>
    </location>
</feature>
<feature type="domain" description="C2H2-type" evidence="7">
    <location>
        <begin position="401"/>
        <end position="429"/>
    </location>
</feature>
<dbReference type="PROSITE" id="PS50157">
    <property type="entry name" value="ZINC_FINGER_C2H2_2"/>
    <property type="match status" value="10"/>
</dbReference>
<evidence type="ECO:0000256" key="6">
    <source>
        <dbReference type="SAM" id="MobiDB-lite"/>
    </source>
</evidence>
<dbReference type="SUPFAM" id="SSF57667">
    <property type="entry name" value="beta-beta-alpha zinc fingers"/>
    <property type="match status" value="6"/>
</dbReference>
<dbReference type="OrthoDB" id="3437960at2759"/>
<dbReference type="Gene3D" id="3.30.160.60">
    <property type="entry name" value="Classic Zinc Finger"/>
    <property type="match status" value="6"/>
</dbReference>
<feature type="region of interest" description="Disordered" evidence="6">
    <location>
        <begin position="138"/>
        <end position="268"/>
    </location>
</feature>
<protein>
    <submittedName>
        <fullName evidence="8">Zinc finger protein 26</fullName>
    </submittedName>
</protein>
<feature type="domain" description="C2H2-type" evidence="7">
    <location>
        <begin position="463"/>
        <end position="490"/>
    </location>
</feature>
<evidence type="ECO:0000313" key="8">
    <source>
        <dbReference type="EMBL" id="OXA54266.1"/>
    </source>
</evidence>
<dbReference type="AlphaFoldDB" id="A0A226EC48"/>
<feature type="compositionally biased region" description="Basic and acidic residues" evidence="6">
    <location>
        <begin position="739"/>
        <end position="748"/>
    </location>
</feature>
<dbReference type="Pfam" id="PF12874">
    <property type="entry name" value="zf-met"/>
    <property type="match status" value="2"/>
</dbReference>
<evidence type="ECO:0000256" key="2">
    <source>
        <dbReference type="ARBA" id="ARBA00022737"/>
    </source>
</evidence>
<feature type="domain" description="C2H2-type" evidence="7">
    <location>
        <begin position="626"/>
        <end position="648"/>
    </location>
</feature>
<organism evidence="8 9">
    <name type="scientific">Folsomia candida</name>
    <name type="common">Springtail</name>
    <dbReference type="NCBI Taxonomy" id="158441"/>
    <lineage>
        <taxon>Eukaryota</taxon>
        <taxon>Metazoa</taxon>
        <taxon>Ecdysozoa</taxon>
        <taxon>Arthropoda</taxon>
        <taxon>Hexapoda</taxon>
        <taxon>Collembola</taxon>
        <taxon>Entomobryomorpha</taxon>
        <taxon>Isotomoidea</taxon>
        <taxon>Isotomidae</taxon>
        <taxon>Proisotominae</taxon>
        <taxon>Folsomia</taxon>
    </lineage>
</organism>
<keyword evidence="3 5" id="KW-0863">Zinc-finger</keyword>
<feature type="compositionally biased region" description="Basic and acidic residues" evidence="6">
    <location>
        <begin position="709"/>
        <end position="723"/>
    </location>
</feature>
<dbReference type="OMA" id="NCELRAH"/>
<feature type="region of interest" description="Disordered" evidence="6">
    <location>
        <begin position="707"/>
        <end position="755"/>
    </location>
</feature>
<dbReference type="EMBL" id="LNIX01000005">
    <property type="protein sequence ID" value="OXA54266.1"/>
    <property type="molecule type" value="Genomic_DNA"/>
</dbReference>
<dbReference type="PANTHER" id="PTHR24379">
    <property type="entry name" value="KRAB AND ZINC FINGER DOMAIN-CONTAINING"/>
    <property type="match status" value="1"/>
</dbReference>
<dbReference type="SMART" id="SM00355">
    <property type="entry name" value="ZnF_C2H2"/>
    <property type="match status" value="13"/>
</dbReference>
<feature type="domain" description="C2H2-type" evidence="7">
    <location>
        <begin position="656"/>
        <end position="680"/>
    </location>
</feature>
<feature type="domain" description="C2H2-type" evidence="7">
    <location>
        <begin position="493"/>
        <end position="523"/>
    </location>
</feature>
<accession>A0A226EC48</accession>
<feature type="compositionally biased region" description="Acidic residues" evidence="6">
    <location>
        <begin position="229"/>
        <end position="241"/>
    </location>
</feature>
<reference evidence="8 9" key="1">
    <citation type="submission" date="2015-12" db="EMBL/GenBank/DDBJ databases">
        <title>The genome of Folsomia candida.</title>
        <authorList>
            <person name="Faddeeva A."/>
            <person name="Derks M.F."/>
            <person name="Anvar Y."/>
            <person name="Smit S."/>
            <person name="Van Straalen N."/>
            <person name="Roelofs D."/>
        </authorList>
    </citation>
    <scope>NUCLEOTIDE SEQUENCE [LARGE SCALE GENOMIC DNA]</scope>
    <source>
        <strain evidence="8 9">VU population</strain>
        <tissue evidence="8">Whole body</tissue>
    </source>
</reference>
<comment type="caution">
    <text evidence="8">The sequence shown here is derived from an EMBL/GenBank/DDBJ whole genome shotgun (WGS) entry which is preliminary data.</text>
</comment>
<gene>
    <name evidence="8" type="ORF">Fcan01_10866</name>
</gene>
<evidence type="ECO:0000313" key="9">
    <source>
        <dbReference type="Proteomes" id="UP000198287"/>
    </source>
</evidence>
<evidence type="ECO:0000259" key="7">
    <source>
        <dbReference type="PROSITE" id="PS50157"/>
    </source>
</evidence>
<dbReference type="GO" id="GO:0008270">
    <property type="term" value="F:zinc ion binding"/>
    <property type="evidence" value="ECO:0007669"/>
    <property type="project" value="UniProtKB-KW"/>
</dbReference>
<name>A0A226EC48_FOLCA</name>
<keyword evidence="1" id="KW-0479">Metal-binding</keyword>
<keyword evidence="9" id="KW-1185">Reference proteome</keyword>
<keyword evidence="4" id="KW-0862">Zinc</keyword>
<feature type="domain" description="C2H2-type" evidence="7">
    <location>
        <begin position="369"/>
        <end position="399"/>
    </location>
</feature>
<evidence type="ECO:0000256" key="3">
    <source>
        <dbReference type="ARBA" id="ARBA00022771"/>
    </source>
</evidence>
<feature type="compositionally biased region" description="Acidic residues" evidence="6">
    <location>
        <begin position="204"/>
        <end position="221"/>
    </location>
</feature>
<evidence type="ECO:0000256" key="4">
    <source>
        <dbReference type="ARBA" id="ARBA00022833"/>
    </source>
</evidence>
<feature type="domain" description="C2H2-type" evidence="7">
    <location>
        <begin position="435"/>
        <end position="462"/>
    </location>
</feature>
<sequence length="773" mass="87848">MAEIISSCSSCCAPFSPEESRITEITIISAKHHDDLLGEIEIHPDQGVKVSIQSVLRELFVFQVGSYFDPQLCHDCADSLQKLHLSFTQFVGLLNDTGKLFSALGPRVKLDVSQGKEATTLNYDGASILDVLIKEEADSGGEDDPFVCGNDGDSDTGMDNDDIESISDDEDTDDEDLSDQRDYKLRPRRSKSRERESTNLVTFDSEEDFDCEDEQSSDWEEVQSISELSDGEGEGGGDGDGDNPNAPSNSSPKVKKEDPVPDPTAGTVEGTMVCPFPSCLRTYTKRKSYRRHYISAHLRGTRRRSKVKIHTCKKCDLTFSHKDLFRIHKESHKPNSTSMKLHKCPICSQPFAKLLLHDHVISHGVENPYSCLETDCPEKFPTLSLLQKHRTNAHYKLRLRTKCTVCSSTFRSSWHMRRHQERIHMVRSDTTDAQFCCDTCSKVYPTEKQLKEHVRSHSSQEKCSCPFCGKIFAYKRSMRRHLTLHTTAGQKLYCCWENECGQIFASKENLVQHHLDRHPSSQVKLNLADLCKMEEEIGIEDDIKGLREAIFRKNMAKPEVNKVRTKRDPNQPCPTCGKIVVNLATHLATHISPRIRHLCELCGQDFSSRSGLLGHVQFRHKPVTPLLCSNCGKSFKRNRDLRAHMKLHELGDAKPFTCQICGKQVRTEKSLRQHVDLVHTKIGKQFKCEQCGHEFKQNHNLRQHIKMVHQGEKRRPREPGSEIRHKRKKTSPASSSTDYRYHGHDSRLDVSPVNPQFSHPATYPLYYGSSGLY</sequence>
<feature type="domain" description="C2H2-type" evidence="7">
    <location>
        <begin position="310"/>
        <end position="337"/>
    </location>
</feature>
<feature type="compositionally biased region" description="Acidic residues" evidence="6">
    <location>
        <begin position="152"/>
        <end position="177"/>
    </location>
</feature>
<dbReference type="FunFam" id="3.30.160.60:FF:000100">
    <property type="entry name" value="Zinc finger 45-like"/>
    <property type="match status" value="1"/>
</dbReference>